<dbReference type="Gene3D" id="3.40.220.10">
    <property type="entry name" value="Leucine Aminopeptidase, subunit E, domain 1"/>
    <property type="match status" value="2"/>
</dbReference>
<feature type="region of interest" description="Disordered" evidence="8">
    <location>
        <begin position="736"/>
        <end position="756"/>
    </location>
</feature>
<evidence type="ECO:0000256" key="7">
    <source>
        <dbReference type="RuleBase" id="RU362114"/>
    </source>
</evidence>
<dbReference type="Pfam" id="PF01661">
    <property type="entry name" value="Macro"/>
    <property type="match status" value="2"/>
</dbReference>
<dbReference type="SUPFAM" id="SSF52949">
    <property type="entry name" value="Macro domain-like"/>
    <property type="match status" value="2"/>
</dbReference>
<dbReference type="Proteomes" id="UP001159405">
    <property type="component" value="Unassembled WGS sequence"/>
</dbReference>
<dbReference type="PROSITE" id="PS51059">
    <property type="entry name" value="PARP_CATALYTIC"/>
    <property type="match status" value="1"/>
</dbReference>
<dbReference type="PANTHER" id="PTHR14453:SF67">
    <property type="entry name" value="POLY [ADP-RIBOSE] POLYMERASE"/>
    <property type="match status" value="1"/>
</dbReference>
<reference evidence="12 13" key="1">
    <citation type="submission" date="2022-05" db="EMBL/GenBank/DDBJ databases">
        <authorList>
            <consortium name="Genoscope - CEA"/>
            <person name="William W."/>
        </authorList>
    </citation>
    <scope>NUCLEOTIDE SEQUENCE [LARGE SCALE GENOMIC DNA]</scope>
</reference>
<dbReference type="Gene3D" id="3.90.228.10">
    <property type="match status" value="1"/>
</dbReference>
<evidence type="ECO:0000256" key="8">
    <source>
        <dbReference type="SAM" id="MobiDB-lite"/>
    </source>
</evidence>
<feature type="domain" description="RRM" evidence="9">
    <location>
        <begin position="161"/>
        <end position="237"/>
    </location>
</feature>
<dbReference type="InterPro" id="IPR052056">
    <property type="entry name" value="Mono-ARTD/PARP"/>
</dbReference>
<name>A0ABN8NQT5_9CNID</name>
<dbReference type="PROSITE" id="PS50102">
    <property type="entry name" value="RRM"/>
    <property type="match status" value="1"/>
</dbReference>
<keyword evidence="6" id="KW-0694">RNA-binding</keyword>
<feature type="region of interest" description="Disordered" evidence="8">
    <location>
        <begin position="1"/>
        <end position="69"/>
    </location>
</feature>
<evidence type="ECO:0000259" key="11">
    <source>
        <dbReference type="PROSITE" id="PS51154"/>
    </source>
</evidence>
<protein>
    <recommendedName>
        <fullName evidence="7">Poly [ADP-ribose] polymerase</fullName>
        <shortName evidence="7">PARP</shortName>
        <ecNumber evidence="7">2.4.2.-</ecNumber>
    </recommendedName>
</protein>
<evidence type="ECO:0000256" key="3">
    <source>
        <dbReference type="ARBA" id="ARBA00022679"/>
    </source>
</evidence>
<dbReference type="PROSITE" id="PS51154">
    <property type="entry name" value="MACRO"/>
    <property type="match status" value="2"/>
</dbReference>
<organism evidence="12 13">
    <name type="scientific">Porites lobata</name>
    <dbReference type="NCBI Taxonomy" id="104759"/>
    <lineage>
        <taxon>Eukaryota</taxon>
        <taxon>Metazoa</taxon>
        <taxon>Cnidaria</taxon>
        <taxon>Anthozoa</taxon>
        <taxon>Hexacorallia</taxon>
        <taxon>Scleractinia</taxon>
        <taxon>Fungiina</taxon>
        <taxon>Poritidae</taxon>
        <taxon>Porites</taxon>
    </lineage>
</organism>
<dbReference type="Pfam" id="PF23085">
    <property type="entry name" value="RRM_PARP14_3"/>
    <property type="match status" value="1"/>
</dbReference>
<dbReference type="Gene3D" id="3.30.720.50">
    <property type="match status" value="1"/>
</dbReference>
<evidence type="ECO:0000259" key="10">
    <source>
        <dbReference type="PROSITE" id="PS51059"/>
    </source>
</evidence>
<evidence type="ECO:0000313" key="12">
    <source>
        <dbReference type="EMBL" id="CAH3113540.1"/>
    </source>
</evidence>
<dbReference type="SMART" id="SM00506">
    <property type="entry name" value="A1pp"/>
    <property type="match status" value="2"/>
</dbReference>
<dbReference type="InterPro" id="IPR035979">
    <property type="entry name" value="RBD_domain_sf"/>
</dbReference>
<dbReference type="CDD" id="cd01439">
    <property type="entry name" value="TCCD_inducible_PARP_like"/>
    <property type="match status" value="1"/>
</dbReference>
<evidence type="ECO:0000256" key="1">
    <source>
        <dbReference type="ARBA" id="ARBA00004123"/>
    </source>
</evidence>
<evidence type="ECO:0000256" key="2">
    <source>
        <dbReference type="ARBA" id="ARBA00022676"/>
    </source>
</evidence>
<dbReference type="InterPro" id="IPR012317">
    <property type="entry name" value="Poly(ADP-ribose)pol_cat_dom"/>
</dbReference>
<evidence type="ECO:0000256" key="4">
    <source>
        <dbReference type="ARBA" id="ARBA00023027"/>
    </source>
</evidence>
<keyword evidence="4 7" id="KW-0520">NAD</keyword>
<proteinExistence type="predicted"/>
<keyword evidence="2 7" id="KW-0328">Glycosyltransferase</keyword>
<dbReference type="EMBL" id="CALNXK010000026">
    <property type="protein sequence ID" value="CAH3113540.1"/>
    <property type="molecule type" value="Genomic_DNA"/>
</dbReference>
<dbReference type="EC" id="2.4.2.-" evidence="7"/>
<dbReference type="InterPro" id="IPR000504">
    <property type="entry name" value="RRM_dom"/>
</dbReference>
<keyword evidence="3 7" id="KW-0808">Transferase</keyword>
<feature type="domain" description="Macro" evidence="11">
    <location>
        <begin position="756"/>
        <end position="940"/>
    </location>
</feature>
<dbReference type="InterPro" id="IPR037197">
    <property type="entry name" value="WWE_dom_sf"/>
</dbReference>
<feature type="domain" description="Macro" evidence="11">
    <location>
        <begin position="973"/>
        <end position="1150"/>
    </location>
</feature>
<accession>A0ABN8NQT5</accession>
<dbReference type="SUPFAM" id="SSF117839">
    <property type="entry name" value="WWE domain"/>
    <property type="match status" value="1"/>
</dbReference>
<evidence type="ECO:0000256" key="5">
    <source>
        <dbReference type="ARBA" id="ARBA00023242"/>
    </source>
</evidence>
<dbReference type="Gene3D" id="3.30.70.330">
    <property type="match status" value="1"/>
</dbReference>
<dbReference type="PANTHER" id="PTHR14453">
    <property type="entry name" value="PARP/ZINC FINGER CCCH TYPE DOMAIN CONTAINING PROTEIN"/>
    <property type="match status" value="1"/>
</dbReference>
<keyword evidence="5" id="KW-0539">Nucleus</keyword>
<feature type="compositionally biased region" description="Basic and acidic residues" evidence="8">
    <location>
        <begin position="37"/>
        <end position="51"/>
    </location>
</feature>
<dbReference type="Pfam" id="PF00644">
    <property type="entry name" value="PARP"/>
    <property type="match status" value="1"/>
</dbReference>
<comment type="caution">
    <text evidence="12">The sequence shown here is derived from an EMBL/GenBank/DDBJ whole genome shotgun (WGS) entry which is preliminary data.</text>
</comment>
<evidence type="ECO:0000256" key="6">
    <source>
        <dbReference type="PROSITE-ProRule" id="PRU00176"/>
    </source>
</evidence>
<keyword evidence="13" id="KW-1185">Reference proteome</keyword>
<dbReference type="SUPFAM" id="SSF56399">
    <property type="entry name" value="ADP-ribosylation"/>
    <property type="match status" value="1"/>
</dbReference>
<dbReference type="InterPro" id="IPR043472">
    <property type="entry name" value="Macro_dom-like"/>
</dbReference>
<feature type="compositionally biased region" description="Low complexity" evidence="8">
    <location>
        <begin position="14"/>
        <end position="34"/>
    </location>
</feature>
<dbReference type="InterPro" id="IPR012677">
    <property type="entry name" value="Nucleotide-bd_a/b_plait_sf"/>
</dbReference>
<evidence type="ECO:0000259" key="9">
    <source>
        <dbReference type="PROSITE" id="PS50102"/>
    </source>
</evidence>
<gene>
    <name evidence="12" type="ORF">PLOB_00022174</name>
</gene>
<comment type="subcellular location">
    <subcellularLocation>
        <location evidence="1">Nucleus</location>
    </subcellularLocation>
</comment>
<dbReference type="SUPFAM" id="SSF54928">
    <property type="entry name" value="RNA-binding domain, RBD"/>
    <property type="match status" value="1"/>
</dbReference>
<dbReference type="InterPro" id="IPR002589">
    <property type="entry name" value="Macro_dom"/>
</dbReference>
<dbReference type="SMART" id="SM00360">
    <property type="entry name" value="RRM"/>
    <property type="match status" value="2"/>
</dbReference>
<feature type="domain" description="PARP catalytic" evidence="10">
    <location>
        <begin position="1367"/>
        <end position="1568"/>
    </location>
</feature>
<sequence>MAEKGKGGIKPRNSSRSGFSRPRGGRGTYYRGVGSDPHAEGRGRGREEQRGRGSVNDGQRRSRGRRDAASRGFILDTRYEPNKLYVLGLNKITTKDGLKMFMERISECDVKHILWFKPKGKAIVTLNRPISGYKFDKIREEAKNRKLDYEFVLIERAPVCKSIFVKGIPEDTPQETIEKYFDKFGVVEKLVSNTTEVKAKEQRAILYFKKEKSVKNIVEKDHFLADKVHLHVERYYPFMGTVEPVDDKGPRYAPDAEMLVTELPYFRMDVDMDIIEYVTSKCNQGLELKDRLSREHAHINLTNRDGYVLIKYSSRGQKPDGDFDEDEWERRCLEIITNFLERFAVRDIPVDKDIWEPVIDQLPQIEMMFPSFSAQVKKFEDLKGLRLICLKKDLPKFEEKVQRRLAEIAQVELDKTLEQKTLTDIPNEKLQLFKNAEIEHMLKKDVHQDVKAEIDLSKRSIFLKTPKDHMLSTTAYLRKRLEEIDQNSFSSPPEIIEILKTKVGKRKLNDALKDATAEGCAFNVDEKKNAVLFLGRTLSDTLKGLELARKVLVTGKLDLKDSDNELLLSSKWDNLRRDLEKSLKIRCERRLTEFHVFGMQKDVEKALKKMRDILNEKKATEGEFRFDSPAYKRLFHDFHKHEITKLEEDLSKFSVKVTSNERGDLFFTGTAEGVKEIKDKFKAFQDEIIEKHFYISLPGMRSFLAKNKGELVGTVERENKCVIEIEEVCEEHLDEQVDSDDMSSLDTDNENEGFDEDDETFRTLEGKRIIYKRGKIEEEEADVLVCSVGSNLNLSIGTLARAMSKAAGPALKEALLKETSIMRPGGIVHTSSVGNLPCRHVVFCVCCPWDEGLSDEKEILQTLVRKCFDKALELGSCSIALPLIGTGNLRFPYDIAVQVMVDEALSHSKSYPNSPIEEVKFVVHKEDKSGLLAFEEKFRDIKKDPERERFVLPGNPLTRHLHCNKVEAPTLTGPRCTRAYIGDTAVEIARGDITKESSEGIISVIGEDLQLKNGVLSAAIADASGSEVQEELTAFISQVSKTVLRTSAGHLPAKWIVHMVVQSGNKQHLQACVQSALQEVHSMELKSISIPAIGIGGLGLSSQESAEVVLGSIYSFLMTVGPPITVREIRVVVLDDESVEEAFACTLQQMTSESSKSYSSPAQGDKEEEAVGTKRIIEGCRHKVVVYRRHEVCEDAIVALEAGVNKECQSVDFSEDAIHRLPKRCIKELRRKGREEDVSLDFSRPGTIALKGFPSDVLKMHGEVFKVVQDQIKEEHQLERAQMTSRNVQWCYLSVSGKHEPFEMMANYDIETASQSKQPSVSFTHKHLKAEIIFDLHQVKFLKTGAVKKIFRKEGKFIPLPPEWDSHPLDQKGREKRLHLVLLEEKSSEYQGVERMFMQSLANEKVSLISIQRVQNPPIYRSYTMKKQSMAEKNGNHKNESYLFHGTGYHNVKDICAHGFNRSFCGSNGVSYGEGVYFATEASYSLSFSKPPNSKGECCMFLAKVLSGKYATGKECMKTPPPIDPNKGELLYDSVVNSTDDPTVFVVFQDDQCYPEYLITFECLSSYY</sequence>
<evidence type="ECO:0000313" key="13">
    <source>
        <dbReference type="Proteomes" id="UP001159405"/>
    </source>
</evidence>